<reference evidence="2" key="1">
    <citation type="submission" date="2022-08" db="EMBL/GenBank/DDBJ databases">
        <authorList>
            <consortium name="DOE Joint Genome Institute"/>
            <person name="Min B."/>
            <person name="Riley R."/>
            <person name="Sierra-Patev S."/>
            <person name="Naranjo-Ortiz M."/>
            <person name="Looney B."/>
            <person name="Konkel Z."/>
            <person name="Slot J.C."/>
            <person name="Sakamoto Y."/>
            <person name="Steenwyk J.L."/>
            <person name="Rokas A."/>
            <person name="Carro J."/>
            <person name="Camarero S."/>
            <person name="Ferreira P."/>
            <person name="Molpeceres G."/>
            <person name="Ruiz-Duenas F.J."/>
            <person name="Serrano A."/>
            <person name="Henrissat B."/>
            <person name="Drula E."/>
            <person name="Hughes K.W."/>
            <person name="Mata J.L."/>
            <person name="Ishikawa N.K."/>
            <person name="Vargas-Isla R."/>
            <person name="Ushijima S."/>
            <person name="Smith C.A."/>
            <person name="Ahrendt S."/>
            <person name="Andreopoulos W."/>
            <person name="He G."/>
            <person name="Labutti K."/>
            <person name="Lipzen A."/>
            <person name="Ng V."/>
            <person name="Sandor L."/>
            <person name="Barry K."/>
            <person name="Martinez A.T."/>
            <person name="Xiao Y."/>
            <person name="Gibbons J.G."/>
            <person name="Terashima K."/>
            <person name="Hibbett D.S."/>
            <person name="Grigoriev I.V."/>
        </authorList>
    </citation>
    <scope>NUCLEOTIDE SEQUENCE</scope>
    <source>
        <strain evidence="2">TFB7829</strain>
    </source>
</reference>
<comment type="caution">
    <text evidence="2">The sequence shown here is derived from an EMBL/GenBank/DDBJ whole genome shotgun (WGS) entry which is preliminary data.</text>
</comment>
<dbReference type="AlphaFoldDB" id="A0AA38PQ26"/>
<evidence type="ECO:0000313" key="2">
    <source>
        <dbReference type="EMBL" id="KAJ3979521.1"/>
    </source>
</evidence>
<feature type="chain" id="PRO_5041254566" description="Secreted protein" evidence="1">
    <location>
        <begin position="21"/>
        <end position="126"/>
    </location>
</feature>
<dbReference type="EMBL" id="MU802323">
    <property type="protein sequence ID" value="KAJ3979521.1"/>
    <property type="molecule type" value="Genomic_DNA"/>
</dbReference>
<keyword evidence="1" id="KW-0732">Signal</keyword>
<evidence type="ECO:0008006" key="4">
    <source>
        <dbReference type="Google" id="ProtNLM"/>
    </source>
</evidence>
<gene>
    <name evidence="2" type="ORF">F5890DRAFT_921626</name>
</gene>
<feature type="signal peptide" evidence="1">
    <location>
        <begin position="1"/>
        <end position="20"/>
    </location>
</feature>
<organism evidence="2 3">
    <name type="scientific">Lentinula detonsa</name>
    <dbReference type="NCBI Taxonomy" id="2804962"/>
    <lineage>
        <taxon>Eukaryota</taxon>
        <taxon>Fungi</taxon>
        <taxon>Dikarya</taxon>
        <taxon>Basidiomycota</taxon>
        <taxon>Agaricomycotina</taxon>
        <taxon>Agaricomycetes</taxon>
        <taxon>Agaricomycetidae</taxon>
        <taxon>Agaricales</taxon>
        <taxon>Marasmiineae</taxon>
        <taxon>Omphalotaceae</taxon>
        <taxon>Lentinula</taxon>
    </lineage>
</organism>
<sequence length="126" mass="14658">MFIAFMMALVILTFFSFSFSKNKSADGLEKYRHQNWTVSFDTFSLASTWIFRLDEVPPYCDITPGLQDADSEASQIHTDTAIFKNCHRHRTLRPRIIYFQLSISLPRITPAYWRIYAPTNSYSCGI</sequence>
<proteinExistence type="predicted"/>
<accession>A0AA38PQ26</accession>
<protein>
    <recommendedName>
        <fullName evidence="4">Secreted protein</fullName>
    </recommendedName>
</protein>
<dbReference type="Proteomes" id="UP001163850">
    <property type="component" value="Unassembled WGS sequence"/>
</dbReference>
<evidence type="ECO:0000313" key="3">
    <source>
        <dbReference type="Proteomes" id="UP001163850"/>
    </source>
</evidence>
<evidence type="ECO:0000256" key="1">
    <source>
        <dbReference type="SAM" id="SignalP"/>
    </source>
</evidence>
<name>A0AA38PQ26_9AGAR</name>